<evidence type="ECO:0000313" key="4">
    <source>
        <dbReference type="EMBL" id="MBD3926157.1"/>
    </source>
</evidence>
<keyword evidence="1" id="KW-0547">Nucleotide-binding</keyword>
<keyword evidence="2" id="KW-0067">ATP-binding</keyword>
<gene>
    <name evidence="4" type="ORF">IEZ26_16150</name>
</gene>
<dbReference type="Pfam" id="PF13191">
    <property type="entry name" value="AAA_16"/>
    <property type="match status" value="1"/>
</dbReference>
<dbReference type="Proteomes" id="UP000618818">
    <property type="component" value="Unassembled WGS sequence"/>
</dbReference>
<feature type="domain" description="Orc1-like AAA ATPase" evidence="3">
    <location>
        <begin position="49"/>
        <end position="208"/>
    </location>
</feature>
<dbReference type="PANTHER" id="PTHR16305:SF35">
    <property type="entry name" value="TRANSCRIPTIONAL ACTIVATOR DOMAIN"/>
    <property type="match status" value="1"/>
</dbReference>
<proteinExistence type="predicted"/>
<reference evidence="4 5" key="1">
    <citation type="submission" date="2020-09" db="EMBL/GenBank/DDBJ databases">
        <title>novel species in genus Nocardioides.</title>
        <authorList>
            <person name="Zhang G."/>
        </authorList>
    </citation>
    <scope>NUCLEOTIDE SEQUENCE [LARGE SCALE GENOMIC DNA]</scope>
    <source>
        <strain evidence="4 5">KCTC 39551</strain>
    </source>
</reference>
<dbReference type="InterPro" id="IPR027417">
    <property type="entry name" value="P-loop_NTPase"/>
</dbReference>
<dbReference type="EMBL" id="JACXYZ010000002">
    <property type="protein sequence ID" value="MBD3926157.1"/>
    <property type="molecule type" value="Genomic_DNA"/>
</dbReference>
<dbReference type="PANTHER" id="PTHR16305">
    <property type="entry name" value="TESTICULAR SOLUBLE ADENYLYL CYCLASE"/>
    <property type="match status" value="1"/>
</dbReference>
<evidence type="ECO:0000259" key="3">
    <source>
        <dbReference type="Pfam" id="PF13191"/>
    </source>
</evidence>
<accession>A0ABR8NDE4</accession>
<keyword evidence="5" id="KW-1185">Reference proteome</keyword>
<organism evidence="4 5">
    <name type="scientific">Nocardioides cavernae</name>
    <dbReference type="NCBI Taxonomy" id="1921566"/>
    <lineage>
        <taxon>Bacteria</taxon>
        <taxon>Bacillati</taxon>
        <taxon>Actinomycetota</taxon>
        <taxon>Actinomycetes</taxon>
        <taxon>Propionibacteriales</taxon>
        <taxon>Nocardioidaceae</taxon>
        <taxon>Nocardioides</taxon>
    </lineage>
</organism>
<dbReference type="InterPro" id="IPR041664">
    <property type="entry name" value="AAA_16"/>
</dbReference>
<comment type="caution">
    <text evidence="4">The sequence shown here is derived from an EMBL/GenBank/DDBJ whole genome shotgun (WGS) entry which is preliminary data.</text>
</comment>
<name>A0ABR8NDE4_9ACTN</name>
<sequence length="917" mass="97768">MSNIFSSVRVPSWGALELVVKAMDGDAAEFHELWLATGRPATSTPEVRIAGRRDELVAVRRHLDHGTGLLLVTGEAGIGKTALVAAAAAGAEAFVTTGACRPLSAEVPLLPVADLLRRVRTEHLAWFDDAMAAGPAYLSDALAQLLPELATADTVAAVSEDWARHRAFHAVGALLSALRERRPLAVVVEDVHWADAATLDVLELLGTHRCPLVVTVRTEDPDVGEAFADWLTRARRLPGAVGLALGPLTLAETTQQLALLAGDDLAPGEVARIHARSLGQPLFTEQLALHPDDQPLPELLADLLLRRLRGLSETAWSVARALGVADRPLLPQQLEEITEVDIGVGLRELDARRLLGPADGLEVHLRHPLVADAIRRHLVPGEAPDVHRRVARVLACMPDPPAAEIAEHWGAAGACREELGWRIAAARAASAGRAVESAASQWRCVLELWPADLREAGDPPLARAAAYASALDAIARVDFAEATSLVDDALAAAADAAPEHAAGIIRRVGDYRHWQAQPAVALELNARAVDMYAQLTPSRDHVDALTSLASAYESLGRFRECAEIGVRAVAEARRVGIPSVLKEALVRRAWDQGLAGDGSGARASIDELSAITIDPEDPYCEIEVAVGVTDMLLMSGAPAEELLDVARTALALADAWGLHQWMDAILRSNLAEALIAQGSPQRAWDLVAQFTEGDPEQQRWPLYEQRAVLDLMRGRADDADRRITMAGEGPAPTGGLAFRLFHHSVAATIELWTGRPAAAAERVLAVLRTGEGTEEPAMLAPVLVLAARAAADLRDPVLGTELRDLRGRLTGDPFAPHPHLARPVAEGATWSAELARLEGAGTVDIWVVAAGTWDGLRRPYDAAYCRWRAAQVAQATGQGTMAGRLLKRAAADARGHVPLSDAVRRAADAVGSRAAPV</sequence>
<dbReference type="Gene3D" id="1.25.40.10">
    <property type="entry name" value="Tetratricopeptide repeat domain"/>
    <property type="match status" value="1"/>
</dbReference>
<dbReference type="SUPFAM" id="SSF52540">
    <property type="entry name" value="P-loop containing nucleoside triphosphate hydrolases"/>
    <property type="match status" value="1"/>
</dbReference>
<dbReference type="RefSeq" id="WP_191195992.1">
    <property type="nucleotide sequence ID" value="NZ_JACXYZ010000002.1"/>
</dbReference>
<evidence type="ECO:0000313" key="5">
    <source>
        <dbReference type="Proteomes" id="UP000618818"/>
    </source>
</evidence>
<evidence type="ECO:0000256" key="2">
    <source>
        <dbReference type="ARBA" id="ARBA00022840"/>
    </source>
</evidence>
<dbReference type="InterPro" id="IPR011990">
    <property type="entry name" value="TPR-like_helical_dom_sf"/>
</dbReference>
<evidence type="ECO:0000256" key="1">
    <source>
        <dbReference type="ARBA" id="ARBA00022741"/>
    </source>
</evidence>
<dbReference type="SUPFAM" id="SSF48452">
    <property type="entry name" value="TPR-like"/>
    <property type="match status" value="1"/>
</dbReference>
<protein>
    <submittedName>
        <fullName evidence="4">AAA family ATPase</fullName>
    </submittedName>
</protein>